<evidence type="ECO:0008006" key="3">
    <source>
        <dbReference type="Google" id="ProtNLM"/>
    </source>
</evidence>
<accession>A0ABQ3MRU2</accession>
<name>A0ABQ3MRU2_9PSEU</name>
<protein>
    <recommendedName>
        <fullName evidence="3">Nucleoside phosphorylase domain-containing protein</fullName>
    </recommendedName>
</protein>
<keyword evidence="2" id="KW-1185">Reference proteome</keyword>
<dbReference type="EMBL" id="BNAR01000017">
    <property type="protein sequence ID" value="GHH56813.1"/>
    <property type="molecule type" value="Genomic_DNA"/>
</dbReference>
<reference evidence="2" key="1">
    <citation type="journal article" date="2019" name="Int. J. Syst. Evol. Microbiol.">
        <title>The Global Catalogue of Microorganisms (GCM) 10K type strain sequencing project: providing services to taxonomists for standard genome sequencing and annotation.</title>
        <authorList>
            <consortium name="The Broad Institute Genomics Platform"/>
            <consortium name="The Broad Institute Genome Sequencing Center for Infectious Disease"/>
            <person name="Wu L."/>
            <person name="Ma J."/>
        </authorList>
    </citation>
    <scope>NUCLEOTIDE SEQUENCE [LARGE SCALE GENOMIC DNA]</scope>
    <source>
        <strain evidence="2">CGMCC 4.7367</strain>
    </source>
</reference>
<dbReference type="Proteomes" id="UP000605568">
    <property type="component" value="Unassembled WGS sequence"/>
</dbReference>
<comment type="caution">
    <text evidence="1">The sequence shown here is derived from an EMBL/GenBank/DDBJ whole genome shotgun (WGS) entry which is preliminary data.</text>
</comment>
<organism evidence="1 2">
    <name type="scientific">Lentzea cavernae</name>
    <dbReference type="NCBI Taxonomy" id="2020703"/>
    <lineage>
        <taxon>Bacteria</taxon>
        <taxon>Bacillati</taxon>
        <taxon>Actinomycetota</taxon>
        <taxon>Actinomycetes</taxon>
        <taxon>Pseudonocardiales</taxon>
        <taxon>Pseudonocardiaceae</taxon>
        <taxon>Lentzea</taxon>
    </lineage>
</organism>
<gene>
    <name evidence="1" type="ORF">GCM10017774_75370</name>
</gene>
<sequence length="133" mass="14699">MAELKVNCALLTPYPLFDVTSIVVTTGRRKGSFSHDLRRLGSRHGEAAELAFAVMFGIPAVLISVKCSDRHADDGRDFADLIRSAKSRPKTSSRDAYRDFLNSGVFMNSTRRTRARSNSAALILKSSNCPYRS</sequence>
<evidence type="ECO:0000313" key="1">
    <source>
        <dbReference type="EMBL" id="GHH56813.1"/>
    </source>
</evidence>
<evidence type="ECO:0000313" key="2">
    <source>
        <dbReference type="Proteomes" id="UP000605568"/>
    </source>
</evidence>
<proteinExistence type="predicted"/>